<dbReference type="Proteomes" id="UP001059041">
    <property type="component" value="Linkage Group LG9"/>
</dbReference>
<dbReference type="EMBL" id="JAFHDT010000009">
    <property type="protein sequence ID" value="KAI7806043.1"/>
    <property type="molecule type" value="Genomic_DNA"/>
</dbReference>
<name>A0A9W7WPP7_TRIRA</name>
<evidence type="ECO:0000256" key="1">
    <source>
        <dbReference type="ARBA" id="ARBA00022614"/>
    </source>
</evidence>
<dbReference type="PANTHER" id="PTHR48051">
    <property type="match status" value="1"/>
</dbReference>
<dbReference type="Gene3D" id="3.80.10.10">
    <property type="entry name" value="Ribonuclease Inhibitor"/>
    <property type="match status" value="1"/>
</dbReference>
<dbReference type="Pfam" id="PF13855">
    <property type="entry name" value="LRR_8"/>
    <property type="match status" value="1"/>
</dbReference>
<reference evidence="3" key="1">
    <citation type="submission" date="2021-02" db="EMBL/GenBank/DDBJ databases">
        <title>Comparative genomics reveals that relaxation of natural selection precedes convergent phenotypic evolution of cavefish.</title>
        <authorList>
            <person name="Peng Z."/>
        </authorList>
    </citation>
    <scope>NUCLEOTIDE SEQUENCE</scope>
    <source>
        <tissue evidence="3">Muscle</tissue>
    </source>
</reference>
<dbReference type="InterPro" id="IPR001611">
    <property type="entry name" value="Leu-rich_rpt"/>
</dbReference>
<dbReference type="InterPro" id="IPR003591">
    <property type="entry name" value="Leu-rich_rpt_typical-subtyp"/>
</dbReference>
<dbReference type="SUPFAM" id="SSF52058">
    <property type="entry name" value="L domain-like"/>
    <property type="match status" value="1"/>
</dbReference>
<dbReference type="GO" id="GO:0005737">
    <property type="term" value="C:cytoplasm"/>
    <property type="evidence" value="ECO:0007669"/>
    <property type="project" value="TreeGrafter"/>
</dbReference>
<evidence type="ECO:0000313" key="4">
    <source>
        <dbReference type="Proteomes" id="UP001059041"/>
    </source>
</evidence>
<evidence type="ECO:0000256" key="2">
    <source>
        <dbReference type="ARBA" id="ARBA00022737"/>
    </source>
</evidence>
<evidence type="ECO:0000313" key="3">
    <source>
        <dbReference type="EMBL" id="KAI7806043.1"/>
    </source>
</evidence>
<evidence type="ECO:0008006" key="5">
    <source>
        <dbReference type="Google" id="ProtNLM"/>
    </source>
</evidence>
<dbReference type="InterPro" id="IPR032675">
    <property type="entry name" value="LRR_dom_sf"/>
</dbReference>
<keyword evidence="4" id="KW-1185">Reference proteome</keyword>
<protein>
    <recommendedName>
        <fullName evidence="5">Leucine-rich repeat-containing protein 27</fullName>
    </recommendedName>
</protein>
<proteinExistence type="predicted"/>
<dbReference type="AlphaFoldDB" id="A0A9W7WPP7"/>
<sequence>MTHQKKVSDRKEKVVNNIASVQLRSAPDTIYMSRRGLMEISEFVLNTTHVKSLYLEGNEFTRLPEHFFSSLPSLVWLDLRHNELTNLPAGVGHHRCLKTLLLEGNPITELPPELGNVITLKALSLRNCPLTFPPHHIVNQGLAKILHYLRSTTAELDVPAVEKLQLSDLSGFSLDLCEEAVDDADIRHFQELRHRMVQMERADLEQPGTSEGDRGAGPLVLTTIRTKAVTRGICSETQSWSRTDEIRLAAMRELKEKQWLLEERKRNTSTSLTMCVLGSILCSSHPRHHSYSWIPVKRVDRYKHMSRYLQCNTDILWWIVKVEERRETCEDRITGFSEEGPNIFYRIVPSHHKRRLS</sequence>
<dbReference type="InterPro" id="IPR050216">
    <property type="entry name" value="LRR_domain-containing"/>
</dbReference>
<accession>A0A9W7WPP7</accession>
<dbReference type="SMART" id="SM00369">
    <property type="entry name" value="LRR_TYP"/>
    <property type="match status" value="3"/>
</dbReference>
<gene>
    <name evidence="3" type="ORF">IRJ41_023672</name>
</gene>
<comment type="caution">
    <text evidence="3">The sequence shown here is derived from an EMBL/GenBank/DDBJ whole genome shotgun (WGS) entry which is preliminary data.</text>
</comment>
<keyword evidence="1" id="KW-0433">Leucine-rich repeat</keyword>
<organism evidence="3 4">
    <name type="scientific">Triplophysa rosa</name>
    <name type="common">Cave loach</name>
    <dbReference type="NCBI Taxonomy" id="992332"/>
    <lineage>
        <taxon>Eukaryota</taxon>
        <taxon>Metazoa</taxon>
        <taxon>Chordata</taxon>
        <taxon>Craniata</taxon>
        <taxon>Vertebrata</taxon>
        <taxon>Euteleostomi</taxon>
        <taxon>Actinopterygii</taxon>
        <taxon>Neopterygii</taxon>
        <taxon>Teleostei</taxon>
        <taxon>Ostariophysi</taxon>
        <taxon>Cypriniformes</taxon>
        <taxon>Nemacheilidae</taxon>
        <taxon>Triplophysa</taxon>
    </lineage>
</organism>
<dbReference type="PANTHER" id="PTHR48051:SF35">
    <property type="entry name" value="LEUCINE-RICH REPEAT-CONTAINING PROTEIN 27"/>
    <property type="match status" value="1"/>
</dbReference>
<keyword evidence="2" id="KW-0677">Repeat</keyword>